<feature type="transmembrane region" description="Helical" evidence="6">
    <location>
        <begin position="883"/>
        <end position="903"/>
    </location>
</feature>
<feature type="transmembrane region" description="Helical" evidence="6">
    <location>
        <begin position="797"/>
        <end position="815"/>
    </location>
</feature>
<accession>A0AAD5LVA2</accession>
<comment type="subcellular location">
    <subcellularLocation>
        <location evidence="1">Membrane</location>
        <topology evidence="1">Multi-pass membrane protein</topology>
    </subcellularLocation>
</comment>
<dbReference type="InterPro" id="IPR008521">
    <property type="entry name" value="Mg_trans_NIPA"/>
</dbReference>
<feature type="transmembrane region" description="Helical" evidence="6">
    <location>
        <begin position="737"/>
        <end position="760"/>
    </location>
</feature>
<comment type="caution">
    <text evidence="7">The sequence shown here is derived from an EMBL/GenBank/DDBJ whole genome shotgun (WGS) entry which is preliminary data.</text>
</comment>
<dbReference type="Gene3D" id="3.80.10.10">
    <property type="entry name" value="Ribonuclease Inhibitor"/>
    <property type="match status" value="1"/>
</dbReference>
<dbReference type="InterPro" id="IPR032675">
    <property type="entry name" value="LRR_dom_sf"/>
</dbReference>
<keyword evidence="2 6" id="KW-0812">Transmembrane</keyword>
<keyword evidence="8" id="KW-1185">Reference proteome</keyword>
<dbReference type="EMBL" id="JAKCXM010000475">
    <property type="protein sequence ID" value="KAJ0393652.1"/>
    <property type="molecule type" value="Genomic_DNA"/>
</dbReference>
<evidence type="ECO:0000256" key="3">
    <source>
        <dbReference type="ARBA" id="ARBA00022989"/>
    </source>
</evidence>
<proteinExistence type="predicted"/>
<evidence type="ECO:0000313" key="7">
    <source>
        <dbReference type="EMBL" id="KAJ0393652.1"/>
    </source>
</evidence>
<feature type="transmembrane region" description="Helical" evidence="6">
    <location>
        <begin position="983"/>
        <end position="1002"/>
    </location>
</feature>
<evidence type="ECO:0000256" key="4">
    <source>
        <dbReference type="ARBA" id="ARBA00023136"/>
    </source>
</evidence>
<evidence type="ECO:0000256" key="5">
    <source>
        <dbReference type="SAM" id="MobiDB-lite"/>
    </source>
</evidence>
<gene>
    <name evidence="7" type="ORF">P43SY_007279</name>
</gene>
<sequence>MLVRWSREYASSCAQFHLRVAQSSQGIDDCVRALGELLRVVELLTRPGVATLALRRLSGSSDTSECPMGQRWCSFCDGADRRVVLTLLPGSGPHSFLEIVRRAVFEWRDDGTATQAFRDLCDAPSFFTEAKRSRAVELSVFVEYSGDKCVDHDLRLLLDCHATQSEPERQGDPVADPLIRIAALDTYNLNHAAMSLIAASQLPIEVTKPDDWRVLVKDERGLIDGASSGAPTLSILTRSNVTKLHVDTACADDMVGQLLLQLASHATQLKQLRFDLDGVLEYGDSDGADSERVERMQAIGHALFGPDSTLRLDLLTLTTCLCERDLVHMIALFDPSAAAVDDKRMGNARHRSVALWGCELTTIRGATLGRLLTLSGGVESLALRHAKSAGLGIAEIPSLVGGCRSLRSLKASITCHGWEQLPEASEGSQRSTLSALELFIEDRDPALVARAVERLLGHLGRSLLSLSLLLRRRSTALSPRIAAIIAEQCPNLQQLSVRNAPDSFVLRLVDGYQKRPCSLKRLCFLSGDADATYDDLIAALSLPSHRISRSLRYLRIDVRRRWRHEAISSLSVRLQQMLQLNQRLRNVAVVAFDSQVRGDPITVATTSGRSGVLPPLRHRLAAIGVLHRLALPAAVMAGILFMAARPVDRFRLYQTPDNGAFHDSDEEVGDYNDMGFVGWPLGLFLSAISSIFGILGKLLLKLAHNERERVDDEQLRADLDAHGTASSRHVSPSSRVWYMYFSAGLFSMIVLNPALASIAYCFASQSLLAPMAGLTIGWNTLLGPIVLPHERLTTHDFVGALLIFTGCVLVGVSGSHDTPPLSIHELVDRFFTAPFILYTISLLALAALLTFQARDALYLTWEPAETGPLVSPMLKTRKKLLPPLARVSISVLAGISSGQLFFLAATMRLVHESPSSHIWRHPITYLCIAGAIGTALLGLYLLNAALKVEDAVVVIYLYEASYIISGAVSGLCFFQDMSRLSPWHYAVYALSLVVILLGIYTVSRRSPALEGVVEEEENLLPLLAAPATVDDMDAHRFFQKASYFATRRSSSPTRRERQREPPSWQATRRKSYPSNAPQA</sequence>
<organism evidence="7 8">
    <name type="scientific">Pythium insidiosum</name>
    <name type="common">Pythiosis disease agent</name>
    <dbReference type="NCBI Taxonomy" id="114742"/>
    <lineage>
        <taxon>Eukaryota</taxon>
        <taxon>Sar</taxon>
        <taxon>Stramenopiles</taxon>
        <taxon>Oomycota</taxon>
        <taxon>Peronosporomycetes</taxon>
        <taxon>Pythiales</taxon>
        <taxon>Pythiaceae</taxon>
        <taxon>Pythium</taxon>
    </lineage>
</organism>
<dbReference type="SUPFAM" id="SSF103481">
    <property type="entry name" value="Multidrug resistance efflux transporter EmrE"/>
    <property type="match status" value="1"/>
</dbReference>
<dbReference type="AlphaFoldDB" id="A0AAD5LVA2"/>
<protein>
    <submittedName>
        <fullName evidence="7">Uncharacterized protein</fullName>
    </submittedName>
</protein>
<dbReference type="InterPro" id="IPR037185">
    <property type="entry name" value="EmrE-like"/>
</dbReference>
<reference evidence="7" key="1">
    <citation type="submission" date="2021-12" db="EMBL/GenBank/DDBJ databases">
        <title>Prjna785345.</title>
        <authorList>
            <person name="Rujirawat T."/>
            <person name="Krajaejun T."/>
        </authorList>
    </citation>
    <scope>NUCLEOTIDE SEQUENCE</scope>
    <source>
        <strain evidence="7">Pi057C3</strain>
    </source>
</reference>
<dbReference type="Pfam" id="PF05653">
    <property type="entry name" value="Mg_trans_NIPA"/>
    <property type="match status" value="1"/>
</dbReference>
<evidence type="ECO:0000256" key="2">
    <source>
        <dbReference type="ARBA" id="ARBA00022692"/>
    </source>
</evidence>
<dbReference type="PANTHER" id="PTHR12570:SF9">
    <property type="entry name" value="MAGNESIUM TRANSPORTER NIPA8-RELATED"/>
    <property type="match status" value="1"/>
</dbReference>
<feature type="transmembrane region" description="Helical" evidence="6">
    <location>
        <begin position="954"/>
        <end position="977"/>
    </location>
</feature>
<feature type="transmembrane region" description="Helical" evidence="6">
    <location>
        <begin position="677"/>
        <end position="700"/>
    </location>
</feature>
<dbReference type="PANTHER" id="PTHR12570">
    <property type="match status" value="1"/>
</dbReference>
<evidence type="ECO:0000313" key="8">
    <source>
        <dbReference type="Proteomes" id="UP001209570"/>
    </source>
</evidence>
<dbReference type="GO" id="GO:0016020">
    <property type="term" value="C:membrane"/>
    <property type="evidence" value="ECO:0007669"/>
    <property type="project" value="UniProtKB-SubCell"/>
</dbReference>
<keyword evidence="3 6" id="KW-1133">Transmembrane helix</keyword>
<feature type="transmembrane region" description="Helical" evidence="6">
    <location>
        <begin position="766"/>
        <end position="785"/>
    </location>
</feature>
<dbReference type="SUPFAM" id="SSF52047">
    <property type="entry name" value="RNI-like"/>
    <property type="match status" value="1"/>
</dbReference>
<keyword evidence="4 6" id="KW-0472">Membrane</keyword>
<evidence type="ECO:0000256" key="1">
    <source>
        <dbReference type="ARBA" id="ARBA00004141"/>
    </source>
</evidence>
<dbReference type="Proteomes" id="UP001209570">
    <property type="component" value="Unassembled WGS sequence"/>
</dbReference>
<feature type="region of interest" description="Disordered" evidence="5">
    <location>
        <begin position="1046"/>
        <end position="1079"/>
    </location>
</feature>
<feature type="transmembrane region" description="Helical" evidence="6">
    <location>
        <begin position="835"/>
        <end position="851"/>
    </location>
</feature>
<name>A0AAD5LVA2_PYTIN</name>
<evidence type="ECO:0000256" key="6">
    <source>
        <dbReference type="SAM" id="Phobius"/>
    </source>
</evidence>
<dbReference type="GO" id="GO:0015095">
    <property type="term" value="F:magnesium ion transmembrane transporter activity"/>
    <property type="evidence" value="ECO:0007669"/>
    <property type="project" value="InterPro"/>
</dbReference>
<feature type="transmembrane region" description="Helical" evidence="6">
    <location>
        <begin position="923"/>
        <end position="942"/>
    </location>
</feature>